<organism evidence="2 3">
    <name type="scientific">Pleuronectes platessa</name>
    <name type="common">European plaice</name>
    <dbReference type="NCBI Taxonomy" id="8262"/>
    <lineage>
        <taxon>Eukaryota</taxon>
        <taxon>Metazoa</taxon>
        <taxon>Chordata</taxon>
        <taxon>Craniata</taxon>
        <taxon>Vertebrata</taxon>
        <taxon>Euteleostomi</taxon>
        <taxon>Actinopterygii</taxon>
        <taxon>Neopterygii</taxon>
        <taxon>Teleostei</taxon>
        <taxon>Neoteleostei</taxon>
        <taxon>Acanthomorphata</taxon>
        <taxon>Carangaria</taxon>
        <taxon>Pleuronectiformes</taxon>
        <taxon>Pleuronectoidei</taxon>
        <taxon>Pleuronectidae</taxon>
        <taxon>Pleuronectes</taxon>
    </lineage>
</organism>
<proteinExistence type="predicted"/>
<protein>
    <submittedName>
        <fullName evidence="2">Uncharacterized protein</fullName>
    </submittedName>
</protein>
<dbReference type="Proteomes" id="UP001153269">
    <property type="component" value="Unassembled WGS sequence"/>
</dbReference>
<evidence type="ECO:0000256" key="1">
    <source>
        <dbReference type="SAM" id="MobiDB-lite"/>
    </source>
</evidence>
<name>A0A9N7V2E6_PLEPL</name>
<feature type="region of interest" description="Disordered" evidence="1">
    <location>
        <begin position="16"/>
        <end position="58"/>
    </location>
</feature>
<evidence type="ECO:0000313" key="2">
    <source>
        <dbReference type="EMBL" id="CAB1441503.1"/>
    </source>
</evidence>
<accession>A0A9N7V2E6</accession>
<evidence type="ECO:0000313" key="3">
    <source>
        <dbReference type="Proteomes" id="UP001153269"/>
    </source>
</evidence>
<comment type="caution">
    <text evidence="2">The sequence shown here is derived from an EMBL/GenBank/DDBJ whole genome shotgun (WGS) entry which is preliminary data.</text>
</comment>
<dbReference type="EMBL" id="CADEAL010002657">
    <property type="protein sequence ID" value="CAB1441503.1"/>
    <property type="molecule type" value="Genomic_DNA"/>
</dbReference>
<reference evidence="2" key="1">
    <citation type="submission" date="2020-03" db="EMBL/GenBank/DDBJ databases">
        <authorList>
            <person name="Weist P."/>
        </authorList>
    </citation>
    <scope>NUCLEOTIDE SEQUENCE</scope>
</reference>
<keyword evidence="3" id="KW-1185">Reference proteome</keyword>
<gene>
    <name evidence="2" type="ORF">PLEPLA_LOCUS29268</name>
</gene>
<dbReference type="AlphaFoldDB" id="A0A9N7V2E6"/>
<sequence>MPESLSCACGVVACPSKSRGGRGEEEEEEGGGVAESPHPPPISFDPSHLQAKEKQHTPSRSIYLGQQTHMNSSAHTPSAGFEVLGAVNAISLCRVAVCRMKDH</sequence>